<dbReference type="Gene3D" id="4.10.60.10">
    <property type="entry name" value="Zinc finger, CCHC-type"/>
    <property type="match status" value="1"/>
</dbReference>
<keyword evidence="3" id="KW-1185">Reference proteome</keyword>
<proteinExistence type="predicted"/>
<dbReference type="InterPro" id="IPR032567">
    <property type="entry name" value="RTL1-rel"/>
</dbReference>
<evidence type="ECO:0000313" key="3">
    <source>
        <dbReference type="Proteomes" id="UP000325315"/>
    </source>
</evidence>
<feature type="region of interest" description="Disordered" evidence="1">
    <location>
        <begin position="201"/>
        <end position="224"/>
    </location>
</feature>
<dbReference type="EMBL" id="SMMG02000006">
    <property type="protein sequence ID" value="KAA3470077.1"/>
    <property type="molecule type" value="Genomic_DNA"/>
</dbReference>
<dbReference type="Proteomes" id="UP000325315">
    <property type="component" value="Unassembled WGS sequence"/>
</dbReference>
<dbReference type="PANTHER" id="PTHR15503:SF45">
    <property type="entry name" value="RNA-DIRECTED DNA POLYMERASE HOMOLOG"/>
    <property type="match status" value="1"/>
</dbReference>
<gene>
    <name evidence="2" type="ORF">EPI10_015815</name>
</gene>
<feature type="compositionally biased region" description="Low complexity" evidence="1">
    <location>
        <begin position="202"/>
        <end position="214"/>
    </location>
</feature>
<reference evidence="2" key="1">
    <citation type="submission" date="2019-08" db="EMBL/GenBank/DDBJ databases">
        <authorList>
            <person name="Liu F."/>
        </authorList>
    </citation>
    <scope>NUCLEOTIDE SEQUENCE [LARGE SCALE GENOMIC DNA]</scope>
    <source>
        <strain evidence="2">PA1801</strain>
        <tissue evidence="2">Leaf</tissue>
    </source>
</reference>
<dbReference type="Gene3D" id="3.10.10.10">
    <property type="entry name" value="HIV Type 1 Reverse Transcriptase, subunit A, domain 1"/>
    <property type="match status" value="1"/>
</dbReference>
<dbReference type="SUPFAM" id="SSF56672">
    <property type="entry name" value="DNA/RNA polymerases"/>
    <property type="match status" value="1"/>
</dbReference>
<evidence type="ECO:0000313" key="2">
    <source>
        <dbReference type="EMBL" id="KAA3470077.1"/>
    </source>
</evidence>
<organism evidence="2 3">
    <name type="scientific">Gossypium australe</name>
    <dbReference type="NCBI Taxonomy" id="47621"/>
    <lineage>
        <taxon>Eukaryota</taxon>
        <taxon>Viridiplantae</taxon>
        <taxon>Streptophyta</taxon>
        <taxon>Embryophyta</taxon>
        <taxon>Tracheophyta</taxon>
        <taxon>Spermatophyta</taxon>
        <taxon>Magnoliopsida</taxon>
        <taxon>eudicotyledons</taxon>
        <taxon>Gunneridae</taxon>
        <taxon>Pentapetalae</taxon>
        <taxon>rosids</taxon>
        <taxon>malvids</taxon>
        <taxon>Malvales</taxon>
        <taxon>Malvaceae</taxon>
        <taxon>Malvoideae</taxon>
        <taxon>Gossypium</taxon>
    </lineage>
</organism>
<evidence type="ECO:0000256" key="1">
    <source>
        <dbReference type="SAM" id="MobiDB-lite"/>
    </source>
</evidence>
<comment type="caution">
    <text evidence="2">The sequence shown here is derived from an EMBL/GenBank/DDBJ whole genome shotgun (WGS) entry which is preliminary data.</text>
</comment>
<accession>A0A5B6VLY2</accession>
<name>A0A5B6VLY2_9ROSI</name>
<protein>
    <submittedName>
        <fullName evidence="2">Chaperone surA</fullName>
    </submittedName>
</protein>
<dbReference type="OrthoDB" id="1749844at2759"/>
<dbReference type="PANTHER" id="PTHR15503">
    <property type="entry name" value="LDOC1 RELATED"/>
    <property type="match status" value="1"/>
</dbReference>
<sequence length="353" mass="39893">MMNEWFTQYIRTNPAAQQPPPPPIPQLVPITPQGVELLRLNKPPVDKIKKHGAEVFSANVDDDPERVQFWHENTIRVFDELSCTLAECLKCAISLLRDSAYQWWNTLVSVMSRDRPNASVEYQNRDLGNLHVNPKAQATSVSSVGSVKNNKPECQQCGRRHFGECWNKNTKACFKCGSLDHFIRDFPELSEKEKVQNVRLSNTTTRGRPPRNTGNTGGNRGATRDSFVRFEARAPARAYAIRAWEEASSPYVITTQKCMKKGYDAYLAYVLDTNVSESKIESVPIVCEFSDVFPEELQGLPPVREVKFGIELVSGTTPISIAPYRMAPTELNEFKAQLQELTDRDFARPSYSS</sequence>
<dbReference type="InterPro" id="IPR043502">
    <property type="entry name" value="DNA/RNA_pol_sf"/>
</dbReference>
<dbReference type="AlphaFoldDB" id="A0A5B6VLY2"/>